<evidence type="ECO:0000256" key="12">
    <source>
        <dbReference type="RuleBase" id="RU000679"/>
    </source>
</evidence>
<evidence type="ECO:0000256" key="9">
    <source>
        <dbReference type="ARBA" id="ARBA00023136"/>
    </source>
</evidence>
<dbReference type="Pfam" id="PF00858">
    <property type="entry name" value="ASC"/>
    <property type="match status" value="1"/>
</dbReference>
<keyword evidence="6" id="KW-1133">Transmembrane helix</keyword>
<gene>
    <name evidence="13" type="ORF">JYU34_017037</name>
</gene>
<evidence type="ECO:0000256" key="4">
    <source>
        <dbReference type="ARBA" id="ARBA00022461"/>
    </source>
</evidence>
<evidence type="ECO:0000313" key="13">
    <source>
        <dbReference type="EMBL" id="KAG7300000.1"/>
    </source>
</evidence>
<organism evidence="13 14">
    <name type="scientific">Plutella xylostella</name>
    <name type="common">Diamondback moth</name>
    <name type="synonym">Plutella maculipennis</name>
    <dbReference type="NCBI Taxonomy" id="51655"/>
    <lineage>
        <taxon>Eukaryota</taxon>
        <taxon>Metazoa</taxon>
        <taxon>Ecdysozoa</taxon>
        <taxon>Arthropoda</taxon>
        <taxon>Hexapoda</taxon>
        <taxon>Insecta</taxon>
        <taxon>Pterygota</taxon>
        <taxon>Neoptera</taxon>
        <taxon>Endopterygota</taxon>
        <taxon>Lepidoptera</taxon>
        <taxon>Glossata</taxon>
        <taxon>Ditrysia</taxon>
        <taxon>Yponomeutoidea</taxon>
        <taxon>Plutellidae</taxon>
        <taxon>Plutella</taxon>
    </lineage>
</organism>
<dbReference type="InterPro" id="IPR001873">
    <property type="entry name" value="ENaC"/>
</dbReference>
<keyword evidence="7" id="KW-0915">Sodium</keyword>
<name>A0ABQ7Q5H7_PLUXY</name>
<keyword evidence="10 12" id="KW-0739">Sodium transport</keyword>
<keyword evidence="3 12" id="KW-0813">Transport</keyword>
<evidence type="ECO:0000256" key="11">
    <source>
        <dbReference type="ARBA" id="ARBA00023303"/>
    </source>
</evidence>
<evidence type="ECO:0000256" key="1">
    <source>
        <dbReference type="ARBA" id="ARBA00004141"/>
    </source>
</evidence>
<accession>A0ABQ7Q5H7</accession>
<evidence type="ECO:0000313" key="14">
    <source>
        <dbReference type="Proteomes" id="UP000823941"/>
    </source>
</evidence>
<keyword evidence="11 12" id="KW-0407">Ion channel</keyword>
<evidence type="ECO:0000256" key="7">
    <source>
        <dbReference type="ARBA" id="ARBA00023053"/>
    </source>
</evidence>
<keyword evidence="4 12" id="KW-0894">Sodium channel</keyword>
<protein>
    <submittedName>
        <fullName evidence="13">Uncharacterized protein</fullName>
    </submittedName>
</protein>
<dbReference type="Proteomes" id="UP000823941">
    <property type="component" value="Chromosome 22"/>
</dbReference>
<evidence type="ECO:0000256" key="3">
    <source>
        <dbReference type="ARBA" id="ARBA00022448"/>
    </source>
</evidence>
<keyword evidence="5 12" id="KW-0812">Transmembrane</keyword>
<evidence type="ECO:0000256" key="8">
    <source>
        <dbReference type="ARBA" id="ARBA00023065"/>
    </source>
</evidence>
<evidence type="ECO:0000256" key="10">
    <source>
        <dbReference type="ARBA" id="ARBA00023201"/>
    </source>
</evidence>
<keyword evidence="9" id="KW-0472">Membrane</keyword>
<sequence>MIVNCQCSVVLTLQVESTHYPTSNLPFPGLVLCDPHQVYGPRADTLVEIITRRGFKKESIFHFFDSILNILNPKFTADASVNNIYKLLDNAGYPLLDLLDILSKPCSVLLARCVWRSQEHNCSDMFQRVLTFRGYCCQFHIDHFRYRLLPPVPHRPLQVQAAAASSTSTTSGKTSSHSLKQMYCFPWC</sequence>
<dbReference type="EMBL" id="JAHIBW010000022">
    <property type="protein sequence ID" value="KAG7300000.1"/>
    <property type="molecule type" value="Genomic_DNA"/>
</dbReference>
<reference evidence="13 14" key="1">
    <citation type="submission" date="2021-06" db="EMBL/GenBank/DDBJ databases">
        <title>A haploid diamondback moth (Plutella xylostella L.) genome assembly resolves 31 chromosomes and identifies a diamide resistance mutation.</title>
        <authorList>
            <person name="Ward C.M."/>
            <person name="Perry K.D."/>
            <person name="Baker G."/>
            <person name="Powis K."/>
            <person name="Heckel D.G."/>
            <person name="Baxter S.W."/>
        </authorList>
    </citation>
    <scope>NUCLEOTIDE SEQUENCE [LARGE SCALE GENOMIC DNA]</scope>
    <source>
        <strain evidence="13 14">LV</strain>
        <tissue evidence="13">Single pupa</tissue>
    </source>
</reference>
<keyword evidence="14" id="KW-1185">Reference proteome</keyword>
<evidence type="ECO:0000256" key="2">
    <source>
        <dbReference type="ARBA" id="ARBA00007193"/>
    </source>
</evidence>
<comment type="similarity">
    <text evidence="2 12">Belongs to the amiloride-sensitive sodium channel (TC 1.A.6) family.</text>
</comment>
<proteinExistence type="inferred from homology"/>
<evidence type="ECO:0000256" key="5">
    <source>
        <dbReference type="ARBA" id="ARBA00022692"/>
    </source>
</evidence>
<keyword evidence="8 12" id="KW-0406">Ion transport</keyword>
<comment type="caution">
    <text evidence="13">The sequence shown here is derived from an EMBL/GenBank/DDBJ whole genome shotgun (WGS) entry which is preliminary data.</text>
</comment>
<comment type="subcellular location">
    <subcellularLocation>
        <location evidence="1">Membrane</location>
        <topology evidence="1">Multi-pass membrane protein</topology>
    </subcellularLocation>
</comment>
<evidence type="ECO:0000256" key="6">
    <source>
        <dbReference type="ARBA" id="ARBA00022989"/>
    </source>
</evidence>